<protein>
    <submittedName>
        <fullName evidence="4">Uncharacterized protein LOC120254421</fullName>
    </submittedName>
</protein>
<dbReference type="Proteomes" id="UP001515500">
    <property type="component" value="Unplaced"/>
</dbReference>
<proteinExistence type="predicted"/>
<dbReference type="RefSeq" id="XP_039118470.1">
    <property type="nucleotide sequence ID" value="XM_039262536.1"/>
</dbReference>
<dbReference type="PANTHER" id="PTHR33710">
    <property type="entry name" value="BNAC02G09200D PROTEIN"/>
    <property type="match status" value="1"/>
</dbReference>
<dbReference type="InterPro" id="IPR036691">
    <property type="entry name" value="Endo/exonu/phosph_ase_sf"/>
</dbReference>
<evidence type="ECO:0000256" key="1">
    <source>
        <dbReference type="SAM" id="MobiDB-lite"/>
    </source>
</evidence>
<accession>A0AB40ATM1</accession>
<name>A0AB40ATM1_DIOCR</name>
<dbReference type="Gene3D" id="3.60.10.10">
    <property type="entry name" value="Endonuclease/exonuclease/phosphatase"/>
    <property type="match status" value="1"/>
</dbReference>
<dbReference type="PANTHER" id="PTHR33710:SF79">
    <property type="entry name" value="OS06G0205337 PROTEIN"/>
    <property type="match status" value="1"/>
</dbReference>
<dbReference type="GeneID" id="120254421"/>
<feature type="domain" description="Endonuclease/exonuclease/phosphatase" evidence="2">
    <location>
        <begin position="63"/>
        <end position="282"/>
    </location>
</feature>
<dbReference type="SUPFAM" id="SSF56219">
    <property type="entry name" value="DNase I-like"/>
    <property type="match status" value="1"/>
</dbReference>
<keyword evidence="3" id="KW-1185">Reference proteome</keyword>
<reference evidence="4" key="1">
    <citation type="submission" date="2025-08" db="UniProtKB">
        <authorList>
            <consortium name="RefSeq"/>
        </authorList>
    </citation>
    <scope>IDENTIFICATION</scope>
</reference>
<dbReference type="GO" id="GO:0003824">
    <property type="term" value="F:catalytic activity"/>
    <property type="evidence" value="ECO:0007669"/>
    <property type="project" value="InterPro"/>
</dbReference>
<gene>
    <name evidence="4" type="primary">LOC120254421</name>
</gene>
<evidence type="ECO:0000259" key="2">
    <source>
        <dbReference type="Pfam" id="PF03372"/>
    </source>
</evidence>
<organism evidence="3 4">
    <name type="scientific">Dioscorea cayennensis subsp. rotundata</name>
    <name type="common">White Guinea yam</name>
    <name type="synonym">Dioscorea rotundata</name>
    <dbReference type="NCBI Taxonomy" id="55577"/>
    <lineage>
        <taxon>Eukaryota</taxon>
        <taxon>Viridiplantae</taxon>
        <taxon>Streptophyta</taxon>
        <taxon>Embryophyta</taxon>
        <taxon>Tracheophyta</taxon>
        <taxon>Spermatophyta</taxon>
        <taxon>Magnoliopsida</taxon>
        <taxon>Liliopsida</taxon>
        <taxon>Dioscoreales</taxon>
        <taxon>Dioscoreaceae</taxon>
        <taxon>Dioscorea</taxon>
    </lineage>
</organism>
<evidence type="ECO:0000313" key="3">
    <source>
        <dbReference type="Proteomes" id="UP001515500"/>
    </source>
</evidence>
<dbReference type="InterPro" id="IPR005135">
    <property type="entry name" value="Endo/exonuclease/phosphatase"/>
</dbReference>
<feature type="compositionally biased region" description="Acidic residues" evidence="1">
    <location>
        <begin position="1"/>
        <end position="27"/>
    </location>
</feature>
<sequence>MEEDCDDEDDDYSDEEDEEMPDDDVPEDSMTLVQYLEEARREALIRKGSQYSDVSTKKGRLENCRGISAIDTSSGVLRLIRKFNPIIVCLVETHANSDRVDRFCNKVPKHWEWTAILANGFSGGIFVLWNKAIGKVTPIVVSRRVLHIIISSASSKSFIISVVYNSVRFQKQCLLWNELSKITCLRIPWLILGDFNSVLSRSKHKGGSFSYYSRKSRLFLDFVDSNNLLDLKYTGSPYTWCNNQFGSAHRWARLDRCLVNVDWLASFKSYNLKHLTRSFSDHSPLFLSASFLPFHKKNVFRFENFWLDFLGCHNAVLTAWNFNPHGNPMHSFSHLLSRVRSNLISWSHKGVNNIDSALIHTESEIHHLEQSDSNPNIFAILMEHYAKLSTLQLQYNTKCAQRARLLWLKDGDKNTNFFHNTIRIRSHANFISQIEDLDGNVFCSHADINSTFLNFYQNLWTAPTEIHMDILKALPSDLPRLSDSDGAHLIREVTKEEVYATLMDLPSA</sequence>
<dbReference type="AlphaFoldDB" id="A0AB40ATM1"/>
<dbReference type="Pfam" id="PF03372">
    <property type="entry name" value="Exo_endo_phos"/>
    <property type="match status" value="1"/>
</dbReference>
<feature type="region of interest" description="Disordered" evidence="1">
    <location>
        <begin position="1"/>
        <end position="29"/>
    </location>
</feature>
<evidence type="ECO:0000313" key="4">
    <source>
        <dbReference type="RefSeq" id="XP_039118470.1"/>
    </source>
</evidence>